<sequence length="170" mass="19428">MWSGKISLKAASRRGRRSQEQQQQDLHCLGEDWPMVFSHEIPTDVVVEVGEANFSLHKFLTKKKNERFQLNSNCVVACMQFMLVAKSNYIRKLIMDTKEPDLTRIDLSDIFGGPEIFEKAAKFCFGVNFEITVNNVAALCCAAEYLRMTDKYCDNNLAGHTEDPFTLTYN</sequence>
<dbReference type="Proteomes" id="UP000516437">
    <property type="component" value="Chromosome 8"/>
</dbReference>
<dbReference type="EMBL" id="RXIC02000024">
    <property type="protein sequence ID" value="KAB1210136.1"/>
    <property type="molecule type" value="Genomic_DNA"/>
</dbReference>
<dbReference type="SUPFAM" id="SSF54695">
    <property type="entry name" value="POZ domain"/>
    <property type="match status" value="1"/>
</dbReference>
<dbReference type="Gene3D" id="3.30.710.10">
    <property type="entry name" value="Potassium Channel Kv1.1, Chain A"/>
    <property type="match status" value="1"/>
</dbReference>
<reference evidence="4" key="3">
    <citation type="submission" date="2019-09" db="EMBL/GenBank/DDBJ databases">
        <authorList>
            <person name="Gao Z."/>
        </authorList>
    </citation>
    <scope>NUCLEOTIDE SEQUENCE</scope>
    <source>
        <tissue evidence="4">Leaves</tissue>
    </source>
</reference>
<evidence type="ECO:0000313" key="4">
    <source>
        <dbReference type="EMBL" id="KAB1210136.1"/>
    </source>
</evidence>
<reference evidence="4 5" key="2">
    <citation type="journal article" date="2019" name="Plant Biotechnol. J.">
        <title>The red bayberry genome and genetic basis of sex determination.</title>
        <authorList>
            <person name="Jia H.M."/>
            <person name="Jia H.J."/>
            <person name="Cai Q.L."/>
            <person name="Wang Y."/>
            <person name="Zhao H.B."/>
            <person name="Yang W.F."/>
            <person name="Wang G.Y."/>
            <person name="Li Y.H."/>
            <person name="Zhan D.L."/>
            <person name="Shen Y.T."/>
            <person name="Niu Q.F."/>
            <person name="Chang L."/>
            <person name="Qiu J."/>
            <person name="Zhao L."/>
            <person name="Xie H.B."/>
            <person name="Fu W.Y."/>
            <person name="Jin J."/>
            <person name="Li X.W."/>
            <person name="Jiao Y."/>
            <person name="Zhou C.C."/>
            <person name="Tu T."/>
            <person name="Chai C.Y."/>
            <person name="Gao J.L."/>
            <person name="Fan L.J."/>
            <person name="van de Weg E."/>
            <person name="Wang J.Y."/>
            <person name="Gao Z.S."/>
        </authorList>
    </citation>
    <scope>NUCLEOTIDE SEQUENCE [LARGE SCALE GENOMIC DNA]</scope>
    <source>
        <tissue evidence="4">Leaves</tissue>
    </source>
</reference>
<reference evidence="4" key="1">
    <citation type="submission" date="2018-07" db="EMBL/GenBank/DDBJ databases">
        <authorList>
            <person name="Gao Z.-S."/>
            <person name="Jia H.-M."/>
            <person name="Jia H.-J."/>
            <person name="Cai Q.-L."/>
            <person name="Wang Y."/>
            <person name="Zhao H.-B."/>
        </authorList>
    </citation>
    <scope>NUCLEOTIDE SEQUENCE</scope>
    <source>
        <tissue evidence="4">Leaves</tissue>
    </source>
</reference>
<dbReference type="InterPro" id="IPR043454">
    <property type="entry name" value="NPH3/RPT2-like"/>
</dbReference>
<evidence type="ECO:0000256" key="1">
    <source>
        <dbReference type="ARBA" id="ARBA00004906"/>
    </source>
</evidence>
<dbReference type="Proteomes" id="UP000516437">
    <property type="component" value="Chromosome 6"/>
</dbReference>
<dbReference type="EMBL" id="RXIC02000026">
    <property type="protein sequence ID" value="KAB1202433.1"/>
    <property type="molecule type" value="Genomic_DNA"/>
</dbReference>
<dbReference type="AlphaFoldDB" id="A0A6A1VD88"/>
<keyword evidence="5" id="KW-1185">Reference proteome</keyword>
<organism evidence="4 5">
    <name type="scientific">Morella rubra</name>
    <name type="common">Chinese bayberry</name>
    <dbReference type="NCBI Taxonomy" id="262757"/>
    <lineage>
        <taxon>Eukaryota</taxon>
        <taxon>Viridiplantae</taxon>
        <taxon>Streptophyta</taxon>
        <taxon>Embryophyta</taxon>
        <taxon>Tracheophyta</taxon>
        <taxon>Spermatophyta</taxon>
        <taxon>Magnoliopsida</taxon>
        <taxon>eudicotyledons</taxon>
        <taxon>Gunneridae</taxon>
        <taxon>Pentapetalae</taxon>
        <taxon>rosids</taxon>
        <taxon>fabids</taxon>
        <taxon>Fagales</taxon>
        <taxon>Myricaceae</taxon>
        <taxon>Morella</taxon>
    </lineage>
</organism>
<evidence type="ECO:0000256" key="2">
    <source>
        <dbReference type="SAM" id="MobiDB-lite"/>
    </source>
</evidence>
<evidence type="ECO:0000313" key="5">
    <source>
        <dbReference type="Proteomes" id="UP000516437"/>
    </source>
</evidence>
<dbReference type="PANTHER" id="PTHR32370">
    <property type="entry name" value="OS12G0117600 PROTEIN"/>
    <property type="match status" value="1"/>
</dbReference>
<protein>
    <submittedName>
        <fullName evidence="4">Root phototropism protein 2</fullName>
    </submittedName>
</protein>
<proteinExistence type="predicted"/>
<gene>
    <name evidence="4" type="ORF">CJ030_MR6G003873</name>
    <name evidence="3" type="ORF">CJ030_MR8G019505</name>
</gene>
<feature type="region of interest" description="Disordered" evidence="2">
    <location>
        <begin position="1"/>
        <end position="23"/>
    </location>
</feature>
<comment type="pathway">
    <text evidence="1">Protein modification; protein ubiquitination.</text>
</comment>
<comment type="caution">
    <text evidence="4">The sequence shown here is derived from an EMBL/GenBank/DDBJ whole genome shotgun (WGS) entry which is preliminary data.</text>
</comment>
<dbReference type="InterPro" id="IPR011333">
    <property type="entry name" value="SKP1/BTB/POZ_sf"/>
</dbReference>
<dbReference type="OrthoDB" id="624345at2759"/>
<evidence type="ECO:0000313" key="3">
    <source>
        <dbReference type="EMBL" id="KAB1202433.1"/>
    </source>
</evidence>
<name>A0A6A1VD88_9ROSI</name>
<accession>A0A6A1VD88</accession>